<gene>
    <name evidence="5" type="ORF">DEA37_0012359</name>
</gene>
<dbReference type="GO" id="GO:0005634">
    <property type="term" value="C:nucleus"/>
    <property type="evidence" value="ECO:0007669"/>
    <property type="project" value="TreeGrafter"/>
</dbReference>
<evidence type="ECO:0000259" key="4">
    <source>
        <dbReference type="PROSITE" id="PS50800"/>
    </source>
</evidence>
<dbReference type="Proteomes" id="UP000324629">
    <property type="component" value="Unassembled WGS sequence"/>
</dbReference>
<dbReference type="InterPro" id="IPR003034">
    <property type="entry name" value="SAP_dom"/>
</dbReference>
<keyword evidence="1" id="KW-0597">Phosphoprotein</keyword>
<feature type="domain" description="SAP" evidence="4">
    <location>
        <begin position="23"/>
        <end position="57"/>
    </location>
</feature>
<name>A0A5J4N9W4_9TREM</name>
<evidence type="ECO:0000313" key="5">
    <source>
        <dbReference type="EMBL" id="KAA3672247.1"/>
    </source>
</evidence>
<keyword evidence="6" id="KW-1185">Reference proteome</keyword>
<reference evidence="5 6" key="1">
    <citation type="journal article" date="2019" name="Gigascience">
        <title>Whole-genome sequence of the oriental lung fluke Paragonimus westermani.</title>
        <authorList>
            <person name="Oey H."/>
            <person name="Zakrzewski M."/>
            <person name="Narain K."/>
            <person name="Devi K.R."/>
            <person name="Agatsuma T."/>
            <person name="Nawaratna S."/>
            <person name="Gobert G.N."/>
            <person name="Jones M.K."/>
            <person name="Ragan M.A."/>
            <person name="McManus D.P."/>
            <person name="Krause L."/>
        </authorList>
    </citation>
    <scope>NUCLEOTIDE SEQUENCE [LARGE SCALE GENOMIC DNA]</scope>
    <source>
        <strain evidence="5 6">IND2009</strain>
    </source>
</reference>
<dbReference type="PANTHER" id="PTHR46551:SF1">
    <property type="entry name" value="SAP DOMAIN-CONTAINING RIBONUCLEOPROTEIN"/>
    <property type="match status" value="1"/>
</dbReference>
<evidence type="ECO:0000256" key="1">
    <source>
        <dbReference type="ARBA" id="ARBA00022553"/>
    </source>
</evidence>
<dbReference type="Gene3D" id="1.10.720.30">
    <property type="entry name" value="SAP domain"/>
    <property type="match status" value="1"/>
</dbReference>
<dbReference type="GO" id="GO:0016973">
    <property type="term" value="P:poly(A)+ mRNA export from nucleus"/>
    <property type="evidence" value="ECO:0007669"/>
    <property type="project" value="TreeGrafter"/>
</dbReference>
<organism evidence="5 6">
    <name type="scientific">Paragonimus westermani</name>
    <dbReference type="NCBI Taxonomy" id="34504"/>
    <lineage>
        <taxon>Eukaryota</taxon>
        <taxon>Metazoa</taxon>
        <taxon>Spiralia</taxon>
        <taxon>Lophotrochozoa</taxon>
        <taxon>Platyhelminthes</taxon>
        <taxon>Trematoda</taxon>
        <taxon>Digenea</taxon>
        <taxon>Plagiorchiida</taxon>
        <taxon>Troglotremata</taxon>
        <taxon>Troglotrematidae</taxon>
        <taxon>Paragonimus</taxon>
    </lineage>
</organism>
<protein>
    <submittedName>
        <fullName evidence="5">SAP domain-containing ribonucleoprotein</fullName>
    </submittedName>
</protein>
<feature type="compositionally biased region" description="Polar residues" evidence="3">
    <location>
        <begin position="136"/>
        <end position="145"/>
    </location>
</feature>
<dbReference type="PROSITE" id="PS50800">
    <property type="entry name" value="SAP"/>
    <property type="match status" value="1"/>
</dbReference>
<accession>A0A5J4N9W4</accession>
<comment type="caution">
    <text evidence="5">The sequence shown here is derived from an EMBL/GenBank/DDBJ whole genome shotgun (WGS) entry which is preliminary data.</text>
</comment>
<evidence type="ECO:0000313" key="6">
    <source>
        <dbReference type="Proteomes" id="UP000324629"/>
    </source>
</evidence>
<comment type="similarity">
    <text evidence="2">Belongs to the SAP domain-containing ribonucleoprotein family.</text>
</comment>
<keyword evidence="5" id="KW-0687">Ribonucleoprotein</keyword>
<dbReference type="PANTHER" id="PTHR46551">
    <property type="entry name" value="SAP DOMAIN-CONTAINING RIBONUCLEOPROTEIN"/>
    <property type="match status" value="1"/>
</dbReference>
<proteinExistence type="inferred from homology"/>
<evidence type="ECO:0000256" key="2">
    <source>
        <dbReference type="ARBA" id="ARBA00046328"/>
    </source>
</evidence>
<sequence length="320" mass="34794">MSEYITTEEELTKLKVIVMHFTHVCFQLSELKKLCKKYNLSTAGTKIDLVSRLVENKGDTFTVLQPGDEAKLLGDVADDDSTSYALTDASALDTLDVTHEDMPVSPDVDQVVLPNQSTLAGSKRSSAVLEDAPTAQCATSPSKVSHTPFPAENSTSITLVNASPRNQENDRLSARAARFGLSTSRPPGSGTLGDDKLAARARRFGLPVGQQGCNLRASLGQPLNRVSSAAASDYDPDKLKKRAERFGEITSSFIEKITEDKRKASRLDRFGSCTAVVSEMPKNITDKSKEEALKAARALKFNIQTNEDVLLKRKARFGIV</sequence>
<dbReference type="SUPFAM" id="SSF68906">
    <property type="entry name" value="SAP domain"/>
    <property type="match status" value="1"/>
</dbReference>
<dbReference type="InterPro" id="IPR036361">
    <property type="entry name" value="SAP_dom_sf"/>
</dbReference>
<dbReference type="GO" id="GO:1990904">
    <property type="term" value="C:ribonucleoprotein complex"/>
    <property type="evidence" value="ECO:0007669"/>
    <property type="project" value="UniProtKB-KW"/>
</dbReference>
<dbReference type="Pfam" id="PF02037">
    <property type="entry name" value="SAP"/>
    <property type="match status" value="1"/>
</dbReference>
<dbReference type="InterPro" id="IPR052240">
    <property type="entry name" value="SAP_domain_ribonucleoprotein"/>
</dbReference>
<feature type="region of interest" description="Disordered" evidence="3">
    <location>
        <begin position="123"/>
        <end position="151"/>
    </location>
</feature>
<dbReference type="AlphaFoldDB" id="A0A5J4N9W4"/>
<dbReference type="EMBL" id="QNGE01005148">
    <property type="protein sequence ID" value="KAA3672247.1"/>
    <property type="molecule type" value="Genomic_DNA"/>
</dbReference>
<evidence type="ECO:0000256" key="3">
    <source>
        <dbReference type="SAM" id="MobiDB-lite"/>
    </source>
</evidence>